<sequence length="132" mass="14539">MRGFIIIVVLSTLAACYDASVLSRQEDPTAEYVTSTMYENGTIVYGEDFAFADLRSGLLSEWNCEAPSIFGQSQTISLQYLGDGSERITRRVTSIYGDPQIAQTPLGGNIYEMTLTSRPGVRISARIYIYGS</sequence>
<evidence type="ECO:0000313" key="2">
    <source>
        <dbReference type="EMBL" id="KAH9637433.1"/>
    </source>
</evidence>
<dbReference type="PROSITE" id="PS51257">
    <property type="entry name" value="PROKAR_LIPOPROTEIN"/>
    <property type="match status" value="1"/>
</dbReference>
<feature type="signal peptide" evidence="1">
    <location>
        <begin position="1"/>
        <end position="19"/>
    </location>
</feature>
<evidence type="ECO:0000313" key="3">
    <source>
        <dbReference type="Proteomes" id="UP000814243"/>
    </source>
</evidence>
<dbReference type="Proteomes" id="UP000814243">
    <property type="component" value="Unassembled WGS sequence"/>
</dbReference>
<protein>
    <submittedName>
        <fullName evidence="2">Uncharacterized protein</fullName>
    </submittedName>
</protein>
<proteinExistence type="predicted"/>
<reference evidence="2" key="1">
    <citation type="journal article" date="2021" name="G3 (Bethesda)">
        <title>Genome and transcriptome analysis of the beet armyworm Spodoptera exigua reveals targets for pest control. .</title>
        <authorList>
            <person name="Simon S."/>
            <person name="Breeschoten T."/>
            <person name="Jansen H.J."/>
            <person name="Dirks R.P."/>
            <person name="Schranz M.E."/>
            <person name="Ros V.I.D."/>
        </authorList>
    </citation>
    <scope>NUCLEOTIDE SEQUENCE</scope>
    <source>
        <strain evidence="2">TB_SE_WUR_2020</strain>
    </source>
</reference>
<organism evidence="2 3">
    <name type="scientific">Spodoptera exigua</name>
    <name type="common">Beet armyworm</name>
    <name type="synonym">Noctua fulgens</name>
    <dbReference type="NCBI Taxonomy" id="7107"/>
    <lineage>
        <taxon>Eukaryota</taxon>
        <taxon>Metazoa</taxon>
        <taxon>Ecdysozoa</taxon>
        <taxon>Arthropoda</taxon>
        <taxon>Hexapoda</taxon>
        <taxon>Insecta</taxon>
        <taxon>Pterygota</taxon>
        <taxon>Neoptera</taxon>
        <taxon>Endopterygota</taxon>
        <taxon>Lepidoptera</taxon>
        <taxon>Glossata</taxon>
        <taxon>Ditrysia</taxon>
        <taxon>Noctuoidea</taxon>
        <taxon>Noctuidae</taxon>
        <taxon>Amphipyrinae</taxon>
        <taxon>Spodoptera</taxon>
    </lineage>
</organism>
<dbReference type="EMBL" id="JACEFF010000447">
    <property type="protein sequence ID" value="KAH9637433.1"/>
    <property type="molecule type" value="Genomic_DNA"/>
</dbReference>
<name>A0A922MIR1_SPOEX</name>
<keyword evidence="1" id="KW-0732">Signal</keyword>
<gene>
    <name evidence="2" type="ORF">HF086_012046</name>
</gene>
<accession>A0A922MIR1</accession>
<feature type="chain" id="PRO_5038060428" evidence="1">
    <location>
        <begin position="20"/>
        <end position="132"/>
    </location>
</feature>
<evidence type="ECO:0000256" key="1">
    <source>
        <dbReference type="SAM" id="SignalP"/>
    </source>
</evidence>
<dbReference type="AlphaFoldDB" id="A0A922MIR1"/>
<comment type="caution">
    <text evidence="2">The sequence shown here is derived from an EMBL/GenBank/DDBJ whole genome shotgun (WGS) entry which is preliminary data.</text>
</comment>